<dbReference type="Proteomes" id="UP000299102">
    <property type="component" value="Unassembled WGS sequence"/>
</dbReference>
<evidence type="ECO:0000313" key="1">
    <source>
        <dbReference type="EMBL" id="GBP96993.1"/>
    </source>
</evidence>
<evidence type="ECO:0000313" key="2">
    <source>
        <dbReference type="Proteomes" id="UP000299102"/>
    </source>
</evidence>
<dbReference type="AlphaFoldDB" id="A0A4C2ACB0"/>
<accession>A0A4C2ACB0</accession>
<comment type="caution">
    <text evidence="1">The sequence shown here is derived from an EMBL/GenBank/DDBJ whole genome shotgun (WGS) entry which is preliminary data.</text>
</comment>
<reference evidence="1 2" key="1">
    <citation type="journal article" date="2019" name="Commun. Biol.">
        <title>The bagworm genome reveals a unique fibroin gene that provides high tensile strength.</title>
        <authorList>
            <person name="Kono N."/>
            <person name="Nakamura H."/>
            <person name="Ohtoshi R."/>
            <person name="Tomita M."/>
            <person name="Numata K."/>
            <person name="Arakawa K."/>
        </authorList>
    </citation>
    <scope>NUCLEOTIDE SEQUENCE [LARGE SCALE GENOMIC DNA]</scope>
</reference>
<keyword evidence="2" id="KW-1185">Reference proteome</keyword>
<organism evidence="1 2">
    <name type="scientific">Eumeta variegata</name>
    <name type="common">Bagworm moth</name>
    <name type="synonym">Eumeta japonica</name>
    <dbReference type="NCBI Taxonomy" id="151549"/>
    <lineage>
        <taxon>Eukaryota</taxon>
        <taxon>Metazoa</taxon>
        <taxon>Ecdysozoa</taxon>
        <taxon>Arthropoda</taxon>
        <taxon>Hexapoda</taxon>
        <taxon>Insecta</taxon>
        <taxon>Pterygota</taxon>
        <taxon>Neoptera</taxon>
        <taxon>Endopterygota</taxon>
        <taxon>Lepidoptera</taxon>
        <taxon>Glossata</taxon>
        <taxon>Ditrysia</taxon>
        <taxon>Tineoidea</taxon>
        <taxon>Psychidae</taxon>
        <taxon>Oiketicinae</taxon>
        <taxon>Eumeta</taxon>
    </lineage>
</organism>
<protein>
    <submittedName>
        <fullName evidence="1">Uncharacterized protein</fullName>
    </submittedName>
</protein>
<name>A0A4C2ACB0_EUMVA</name>
<sequence length="84" mass="9208">MGGDSPDRFRATVLVWSGRTLTAHANDIPDYPDVRGGCWYERSTRSTQCPGAREPALALLAYRMSTAFRFLPGCSIRTGNDGGR</sequence>
<gene>
    <name evidence="1" type="ORF">EVAR_89970_1</name>
</gene>
<dbReference type="EMBL" id="BGZK01002855">
    <property type="protein sequence ID" value="GBP96993.1"/>
    <property type="molecule type" value="Genomic_DNA"/>
</dbReference>
<proteinExistence type="predicted"/>